<dbReference type="FunFam" id="1.20.1270.50:FF:000004">
    <property type="entry name" value="alpha-mannosidase 2C1 isoform X1"/>
    <property type="match status" value="1"/>
</dbReference>
<name>A0A556QSP8_9BACT</name>
<dbReference type="InterPro" id="IPR027291">
    <property type="entry name" value="Glyco_hydro_38_N_sf"/>
</dbReference>
<dbReference type="GO" id="GO:0004559">
    <property type="term" value="F:alpha-mannosidase activity"/>
    <property type="evidence" value="ECO:0007669"/>
    <property type="project" value="InterPro"/>
</dbReference>
<dbReference type="AlphaFoldDB" id="A0A556QSP8"/>
<dbReference type="EMBL" id="VMBG01000001">
    <property type="protein sequence ID" value="TSJ79660.1"/>
    <property type="molecule type" value="Genomic_DNA"/>
</dbReference>
<dbReference type="Pfam" id="PF07748">
    <property type="entry name" value="Glyco_hydro_38C"/>
    <property type="match status" value="1"/>
</dbReference>
<accession>A0A556QSP8</accession>
<keyword evidence="7" id="KW-1185">Reference proteome</keyword>
<dbReference type="PANTHER" id="PTHR46017">
    <property type="entry name" value="ALPHA-MANNOSIDASE 2C1"/>
    <property type="match status" value="1"/>
</dbReference>
<dbReference type="Pfam" id="PF17677">
    <property type="entry name" value="Glyco_hydro38C2"/>
    <property type="match status" value="1"/>
</dbReference>
<dbReference type="SUPFAM" id="SSF88688">
    <property type="entry name" value="Families 57/38 glycoside transferase middle domain"/>
    <property type="match status" value="1"/>
</dbReference>
<evidence type="ECO:0000313" key="7">
    <source>
        <dbReference type="Proteomes" id="UP000315648"/>
    </source>
</evidence>
<reference evidence="6 7" key="1">
    <citation type="submission" date="2019-07" db="EMBL/GenBank/DDBJ databases">
        <title>Description of 53C-WASEF.</title>
        <authorList>
            <person name="Pitt A."/>
            <person name="Hahn M.W."/>
        </authorList>
    </citation>
    <scope>NUCLEOTIDE SEQUENCE [LARGE SCALE GENOMIC DNA]</scope>
    <source>
        <strain evidence="6 7">53C-WASEF</strain>
    </source>
</reference>
<dbReference type="Pfam" id="PF09261">
    <property type="entry name" value="Alpha-mann_mid"/>
    <property type="match status" value="1"/>
</dbReference>
<evidence type="ECO:0000256" key="2">
    <source>
        <dbReference type="ARBA" id="ARBA00022723"/>
    </source>
</evidence>
<dbReference type="InterPro" id="IPR011682">
    <property type="entry name" value="Glyco_hydro_38_C"/>
</dbReference>
<dbReference type="SMART" id="SM00872">
    <property type="entry name" value="Alpha-mann_mid"/>
    <property type="match status" value="1"/>
</dbReference>
<dbReference type="Pfam" id="PF01074">
    <property type="entry name" value="Glyco_hydro_38N"/>
    <property type="match status" value="1"/>
</dbReference>
<dbReference type="Gene3D" id="2.70.98.30">
    <property type="entry name" value="Golgi alpha-mannosidase II, domain 4"/>
    <property type="match status" value="1"/>
</dbReference>
<dbReference type="InterPro" id="IPR037094">
    <property type="entry name" value="Glyco_hydro_38_cen_sf"/>
</dbReference>
<dbReference type="InterPro" id="IPR054723">
    <property type="entry name" value="Ams1-like_N"/>
</dbReference>
<keyword evidence="3" id="KW-0378">Hydrolase</keyword>
<dbReference type="Gene3D" id="3.20.110.10">
    <property type="entry name" value="Glycoside hydrolase 38, N terminal domain"/>
    <property type="match status" value="1"/>
</dbReference>
<evidence type="ECO:0000256" key="1">
    <source>
        <dbReference type="ARBA" id="ARBA00009792"/>
    </source>
</evidence>
<dbReference type="InterPro" id="IPR015341">
    <property type="entry name" value="Glyco_hydro_38_cen"/>
</dbReference>
<dbReference type="PANTHER" id="PTHR46017:SF1">
    <property type="entry name" value="ALPHA-MANNOSIDASE 2C1"/>
    <property type="match status" value="1"/>
</dbReference>
<dbReference type="GO" id="GO:0009313">
    <property type="term" value="P:oligosaccharide catabolic process"/>
    <property type="evidence" value="ECO:0007669"/>
    <property type="project" value="TreeGrafter"/>
</dbReference>
<dbReference type="OrthoDB" id="9772207at2"/>
<sequence length="1034" mass="114641">MSVTLPVPTLTPLEELVLKVQAAIYTPVAALGITSWLTAEPVPFAARESGQKSAPSLGEPWGRRLFDCAWMKFTATLPAGLEQQPLVARIDINGELCVVDASGVPVRGLTNVKSTFDERLGGPAKTIWQLPPDVIDGDHVEFWADCAFNDLFGFLKDEGRIVLAEIATCREDVRQLYYDLETLRDFQLDLPAGDELHARLQADLDAVAATLDCADAASVQAARDALRAWFHSSEKDRLQVHAIGHAHLDLAWLWPVRETIRKGARTFASALYNIERYPEYIFGCSQPQLFAWMKEHYPELYVKIKAAVLAGRIDLQGTFWVEPDCNMPSGEAFVRQVLIGAKFFRDEFGIVPNYCWEPDVFGYNGQLPQILKKSGHDYFMTQKLSWNVVNRFGHQSFHWEGIDGTRILTHMLPEETYNSPAAARSLRKIATNYFERDVSDHALMVFGIGDGGGGPDAEHLERLRRAPGLPGLPAVKIESGDKFFKTWSQDADKFPVWKGELYLERHQGTLTTQSLTKRNNRRAEVALREAEWAAYLAATHAGMPYPAEALDRLWKEVLLYQFHDVLPGSSIKRVYDECNARYALILDELASLTRTHYEAVASRVAPTGARVVFNSLSWPRNEWMKIDGCWHPLTVPALGTAVLADSPLSSFSSQMRASADLLENEFLRAEFSSEGRMTSLFDKRAYREVLAAGEFGNDLVIIPDTGDAWDFQTDHANKDVWGYLRQPVSRPQLHEAHALVDGPCAQLEQVWRIGNSEIRQTLRLLAGADSIVFATTVDWQEPAHMLRVRFPVAIKSDEARFEIPFGSIRRSTLDDTVHRHAQIEVAALQWVDLSQADYGVALLNDCKYGFRIKGHTIDMNLIRSVPHPGAALIGKDDKADTSAAAIYGDLGAHTFTYALQPHAGPADLAKLTAAARALNTPLAIVDSASSGVVSPNLDTINMAGFTIDSPAIELAAIKPADDGNGWALRLINVEDRASTVTVSATVAAVTWTECDLTERALSPVSTDSAASRSLNQVIHFNPFEIKTLRADKAR</sequence>
<gene>
    <name evidence="6" type="ORF">FPL22_10345</name>
</gene>
<evidence type="ECO:0000313" key="6">
    <source>
        <dbReference type="EMBL" id="TSJ79660.1"/>
    </source>
</evidence>
<dbReference type="InterPro" id="IPR028995">
    <property type="entry name" value="Glyco_hydro_57/38_cen_sf"/>
</dbReference>
<dbReference type="Pfam" id="PF22907">
    <property type="entry name" value="Ams1-like_1st"/>
    <property type="match status" value="1"/>
</dbReference>
<evidence type="ECO:0000259" key="5">
    <source>
        <dbReference type="SMART" id="SM00872"/>
    </source>
</evidence>
<dbReference type="Proteomes" id="UP000315648">
    <property type="component" value="Unassembled WGS sequence"/>
</dbReference>
<dbReference type="CDD" id="cd10789">
    <property type="entry name" value="GH38N_AMII_ER_cytosolic"/>
    <property type="match status" value="1"/>
</dbReference>
<dbReference type="Gene3D" id="1.20.1270.50">
    <property type="entry name" value="Glycoside hydrolase family 38, central domain"/>
    <property type="match status" value="1"/>
</dbReference>
<dbReference type="InterPro" id="IPR011330">
    <property type="entry name" value="Glyco_hydro/deAcase_b/a-brl"/>
</dbReference>
<dbReference type="SUPFAM" id="SSF74650">
    <property type="entry name" value="Galactose mutarotase-like"/>
    <property type="match status" value="1"/>
</dbReference>
<dbReference type="InterPro" id="IPR000602">
    <property type="entry name" value="Glyco_hydro_38_N"/>
</dbReference>
<evidence type="ECO:0000256" key="4">
    <source>
        <dbReference type="ARBA" id="ARBA00023295"/>
    </source>
</evidence>
<protein>
    <submittedName>
        <fullName evidence="6">Alpha-mannosidase</fullName>
    </submittedName>
</protein>
<dbReference type="GO" id="GO:0030246">
    <property type="term" value="F:carbohydrate binding"/>
    <property type="evidence" value="ECO:0007669"/>
    <property type="project" value="InterPro"/>
</dbReference>
<dbReference type="SUPFAM" id="SSF88713">
    <property type="entry name" value="Glycoside hydrolase/deacetylase"/>
    <property type="match status" value="1"/>
</dbReference>
<comment type="similarity">
    <text evidence="1">Belongs to the glycosyl hydrolase 38 family.</text>
</comment>
<dbReference type="RefSeq" id="WP_144230201.1">
    <property type="nucleotide sequence ID" value="NZ_CBCRVV010000012.1"/>
</dbReference>
<evidence type="ECO:0000256" key="3">
    <source>
        <dbReference type="ARBA" id="ARBA00022801"/>
    </source>
</evidence>
<comment type="caution">
    <text evidence="6">The sequence shown here is derived from an EMBL/GenBank/DDBJ whole genome shotgun (WGS) entry which is preliminary data.</text>
</comment>
<keyword evidence="4" id="KW-0326">Glycosidase</keyword>
<dbReference type="GO" id="GO:0046872">
    <property type="term" value="F:metal ion binding"/>
    <property type="evidence" value="ECO:0007669"/>
    <property type="project" value="UniProtKB-KW"/>
</dbReference>
<feature type="domain" description="Glycoside hydrolase family 38 central" evidence="5">
    <location>
        <begin position="504"/>
        <end position="582"/>
    </location>
</feature>
<organism evidence="6 7">
    <name type="scientific">Rariglobus hedericola</name>
    <dbReference type="NCBI Taxonomy" id="2597822"/>
    <lineage>
        <taxon>Bacteria</taxon>
        <taxon>Pseudomonadati</taxon>
        <taxon>Verrucomicrobiota</taxon>
        <taxon>Opitutia</taxon>
        <taxon>Opitutales</taxon>
        <taxon>Opitutaceae</taxon>
        <taxon>Rariglobus</taxon>
    </lineage>
</organism>
<dbReference type="FunFam" id="3.20.110.10:FF:000002">
    <property type="entry name" value="alpha-mannosidase 2C1 isoform X1"/>
    <property type="match status" value="1"/>
</dbReference>
<dbReference type="InterPro" id="IPR041147">
    <property type="entry name" value="GH38_C"/>
</dbReference>
<keyword evidence="2" id="KW-0479">Metal-binding</keyword>
<proteinExistence type="inferred from homology"/>
<dbReference type="InterPro" id="IPR011013">
    <property type="entry name" value="Gal_mutarotase_sf_dom"/>
</dbReference>
<dbReference type="GO" id="GO:0006013">
    <property type="term" value="P:mannose metabolic process"/>
    <property type="evidence" value="ECO:0007669"/>
    <property type="project" value="InterPro"/>
</dbReference>